<reference evidence="2 3" key="1">
    <citation type="journal article" date="2010" name="Nature">
        <title>The Ectocarpus genome and the independent evolution of multicellularity in brown algae.</title>
        <authorList>
            <person name="Cock J.M."/>
            <person name="Sterck L."/>
            <person name="Rouze P."/>
            <person name="Scornet D."/>
            <person name="Allen A.E."/>
            <person name="Amoutzias G."/>
            <person name="Anthouard V."/>
            <person name="Artiguenave F."/>
            <person name="Aury J.M."/>
            <person name="Badger J.H."/>
            <person name="Beszteri B."/>
            <person name="Billiau K."/>
            <person name="Bonnet E."/>
            <person name="Bothwell J.H."/>
            <person name="Bowler C."/>
            <person name="Boyen C."/>
            <person name="Brownlee C."/>
            <person name="Carrano C.J."/>
            <person name="Charrier B."/>
            <person name="Cho G.Y."/>
            <person name="Coelho S.M."/>
            <person name="Collen J."/>
            <person name="Corre E."/>
            <person name="Da Silva C."/>
            <person name="Delage L."/>
            <person name="Delaroque N."/>
            <person name="Dittami S.M."/>
            <person name="Doulbeau S."/>
            <person name="Elias M."/>
            <person name="Farnham G."/>
            <person name="Gachon C.M."/>
            <person name="Gschloessl B."/>
            <person name="Heesch S."/>
            <person name="Jabbari K."/>
            <person name="Jubin C."/>
            <person name="Kawai H."/>
            <person name="Kimura K."/>
            <person name="Kloareg B."/>
            <person name="Kupper F.C."/>
            <person name="Lang D."/>
            <person name="Le Bail A."/>
            <person name="Leblanc C."/>
            <person name="Lerouge P."/>
            <person name="Lohr M."/>
            <person name="Lopez P.J."/>
            <person name="Martens C."/>
            <person name="Maumus F."/>
            <person name="Michel G."/>
            <person name="Miranda-Saavedra D."/>
            <person name="Morales J."/>
            <person name="Moreau H."/>
            <person name="Motomura T."/>
            <person name="Nagasato C."/>
            <person name="Napoli C.A."/>
            <person name="Nelson D.R."/>
            <person name="Nyvall-Collen P."/>
            <person name="Peters A.F."/>
            <person name="Pommier C."/>
            <person name="Potin P."/>
            <person name="Poulain J."/>
            <person name="Quesneville H."/>
            <person name="Read B."/>
            <person name="Rensing S.A."/>
            <person name="Ritter A."/>
            <person name="Rousvoal S."/>
            <person name="Samanta M."/>
            <person name="Samson G."/>
            <person name="Schroeder D.C."/>
            <person name="Segurens B."/>
            <person name="Strittmatter M."/>
            <person name="Tonon T."/>
            <person name="Tregear J.W."/>
            <person name="Valentin K."/>
            <person name="von Dassow P."/>
            <person name="Yamagishi T."/>
            <person name="Van de Peer Y."/>
            <person name="Wincker P."/>
        </authorList>
    </citation>
    <scope>NUCLEOTIDE SEQUENCE [LARGE SCALE GENOMIC DNA]</scope>
    <source>
        <strain evidence="3">Ec32 / CCAP1310/4</strain>
    </source>
</reference>
<feature type="region of interest" description="Disordered" evidence="1">
    <location>
        <begin position="127"/>
        <end position="164"/>
    </location>
</feature>
<feature type="compositionally biased region" description="Polar residues" evidence="1">
    <location>
        <begin position="176"/>
        <end position="190"/>
    </location>
</feature>
<feature type="region of interest" description="Disordered" evidence="1">
    <location>
        <begin position="344"/>
        <end position="472"/>
    </location>
</feature>
<dbReference type="AlphaFoldDB" id="D7FWV8"/>
<organism evidence="2 3">
    <name type="scientific">Ectocarpus siliculosus</name>
    <name type="common">Brown alga</name>
    <name type="synonym">Conferva siliculosa</name>
    <dbReference type="NCBI Taxonomy" id="2880"/>
    <lineage>
        <taxon>Eukaryota</taxon>
        <taxon>Sar</taxon>
        <taxon>Stramenopiles</taxon>
        <taxon>Ochrophyta</taxon>
        <taxon>PX clade</taxon>
        <taxon>Phaeophyceae</taxon>
        <taxon>Ectocarpales</taxon>
        <taxon>Ectocarpaceae</taxon>
        <taxon>Ectocarpus</taxon>
    </lineage>
</organism>
<feature type="region of interest" description="Disordered" evidence="1">
    <location>
        <begin position="67"/>
        <end position="100"/>
    </location>
</feature>
<evidence type="ECO:0000256" key="1">
    <source>
        <dbReference type="SAM" id="MobiDB-lite"/>
    </source>
</evidence>
<sequence>MTTEPCEIDCTIQNYPTFPYGPGAESLFSKVLPFMLSAMVVAISWLAGRFIDKIEVSTPGAMTRVKSGTIGQSVKRSASHDKSDSHGFHSNASRGVGRSGVKMLEGVQELDGISARDDEQNRLYNEEYGSQASQEDGERYDALGDSPGAQGPSSQGPRSPSVYSHFSQSVFSQSAYGPSAYGPSQRSRASGSIYGHSQYGDGSSLGGSQYPGPVPSHFGASQMSSDRTSYHASNGGGSSNGAGGIPAGVNAGRGGGEIVAHGVGHRQIPAPYGGGGDGTAAAGGAARMLPPPTYNPNPYPHRSTSGVPRGHGLGGSGLVGVGMGGAAATAAAAAAAAATAAAVAHEASGFNLGSPPPYSQAASTLPKEPRPSVDSRPSLDGPQAWTTVDGQERRPNQALPAAAAAAAARGGSAASGFAPSSSATKGPVPAGAAPASSGRSGGGSGSVSAPGPSSGFGESESEPGSVPSTFRG</sequence>
<dbReference type="EMBL" id="FN648504">
    <property type="protein sequence ID" value="CBJ32196.1"/>
    <property type="molecule type" value="Genomic_DNA"/>
</dbReference>
<feature type="compositionally biased region" description="Low complexity" evidence="1">
    <location>
        <begin position="144"/>
        <end position="161"/>
    </location>
</feature>
<dbReference type="Proteomes" id="UP000002630">
    <property type="component" value="Linkage Group LG06"/>
</dbReference>
<evidence type="ECO:0000313" key="3">
    <source>
        <dbReference type="Proteomes" id="UP000002630"/>
    </source>
</evidence>
<dbReference type="InParanoid" id="D7FWV8"/>
<protein>
    <submittedName>
        <fullName evidence="2">Uncharacterized protein</fullName>
    </submittedName>
</protein>
<keyword evidence="3" id="KW-1185">Reference proteome</keyword>
<dbReference type="EMBL" id="FN649731">
    <property type="protein sequence ID" value="CBJ32196.1"/>
    <property type="molecule type" value="Genomic_DNA"/>
</dbReference>
<feature type="region of interest" description="Disordered" evidence="1">
    <location>
        <begin position="176"/>
        <end position="248"/>
    </location>
</feature>
<feature type="compositionally biased region" description="Low complexity" evidence="1">
    <location>
        <begin position="446"/>
        <end position="472"/>
    </location>
</feature>
<accession>D7FWV8</accession>
<feature type="compositionally biased region" description="Low complexity" evidence="1">
    <location>
        <begin position="401"/>
        <end position="438"/>
    </location>
</feature>
<evidence type="ECO:0000313" key="2">
    <source>
        <dbReference type="EMBL" id="CBJ32196.1"/>
    </source>
</evidence>
<gene>
    <name evidence="2" type="ORF">Esi_0315_0016</name>
</gene>
<feature type="compositionally biased region" description="Basic and acidic residues" evidence="1">
    <location>
        <begin position="78"/>
        <end position="87"/>
    </location>
</feature>
<feature type="compositionally biased region" description="Polar residues" evidence="1">
    <location>
        <begin position="219"/>
        <end position="231"/>
    </location>
</feature>
<name>D7FWV8_ECTSI</name>
<proteinExistence type="predicted"/>
<dbReference type="OMA" id="NSFTHAY"/>
<feature type="compositionally biased region" description="Gly residues" evidence="1">
    <location>
        <begin position="234"/>
        <end position="248"/>
    </location>
</feature>
<dbReference type="OrthoDB" id="10391786at2759"/>